<evidence type="ECO:0000313" key="3">
    <source>
        <dbReference type="Proteomes" id="UP000029839"/>
    </source>
</evidence>
<reference evidence="2 3" key="2">
    <citation type="journal article" date="2015" name="Stand. Genomic Sci.">
        <title>Draft genome sequence of Cellulomonas carbonis T26(T) and comparative analysis of six Cellulomonas genomes.</title>
        <authorList>
            <person name="Zhuang W."/>
            <person name="Zhang S."/>
            <person name="Xia X."/>
            <person name="Wang G."/>
        </authorList>
    </citation>
    <scope>NUCLEOTIDE SEQUENCE [LARGE SCALE GENOMIC DNA]</scope>
    <source>
        <strain evidence="2 3">T26</strain>
    </source>
</reference>
<accession>A0A0A0BU93</accession>
<feature type="region of interest" description="Disordered" evidence="1">
    <location>
        <begin position="20"/>
        <end position="84"/>
    </location>
</feature>
<protein>
    <submittedName>
        <fullName evidence="2">Uncharacterized protein</fullName>
    </submittedName>
</protein>
<sequence>MHAPGDGRRLDLRLGRSLGARLRVHGRADPSGSGPRGEAVTRGDRTASTEGGGDGERRGGERDQGGTSAHGGLRLSALTVRSYS</sequence>
<evidence type="ECO:0000256" key="1">
    <source>
        <dbReference type="SAM" id="MobiDB-lite"/>
    </source>
</evidence>
<gene>
    <name evidence="2" type="ORF">N868_14025</name>
</gene>
<keyword evidence="3" id="KW-1185">Reference proteome</keyword>
<proteinExistence type="predicted"/>
<name>A0A0A0BU93_9CELL</name>
<reference evidence="2 3" key="1">
    <citation type="submission" date="2013-08" db="EMBL/GenBank/DDBJ databases">
        <title>Genome sequencing of Cellulomonas carbonis T26.</title>
        <authorList>
            <person name="Chen F."/>
            <person name="Li Y."/>
            <person name="Wang G."/>
        </authorList>
    </citation>
    <scope>NUCLEOTIDE SEQUENCE [LARGE SCALE GENOMIC DNA]</scope>
    <source>
        <strain evidence="2 3">T26</strain>
    </source>
</reference>
<dbReference type="Proteomes" id="UP000029839">
    <property type="component" value="Unassembled WGS sequence"/>
</dbReference>
<evidence type="ECO:0000313" key="2">
    <source>
        <dbReference type="EMBL" id="KGM10699.1"/>
    </source>
</evidence>
<dbReference type="AlphaFoldDB" id="A0A0A0BU93"/>
<dbReference type="EMBL" id="AXCY01000042">
    <property type="protein sequence ID" value="KGM10699.1"/>
    <property type="molecule type" value="Genomic_DNA"/>
</dbReference>
<organism evidence="2 3">
    <name type="scientific">Cellulomonas carbonis T26</name>
    <dbReference type="NCBI Taxonomy" id="947969"/>
    <lineage>
        <taxon>Bacteria</taxon>
        <taxon>Bacillati</taxon>
        <taxon>Actinomycetota</taxon>
        <taxon>Actinomycetes</taxon>
        <taxon>Micrococcales</taxon>
        <taxon>Cellulomonadaceae</taxon>
        <taxon>Cellulomonas</taxon>
    </lineage>
</organism>
<feature type="compositionally biased region" description="Basic and acidic residues" evidence="1">
    <location>
        <begin position="54"/>
        <end position="64"/>
    </location>
</feature>
<comment type="caution">
    <text evidence="2">The sequence shown here is derived from an EMBL/GenBank/DDBJ whole genome shotgun (WGS) entry which is preliminary data.</text>
</comment>